<comment type="caution">
    <text evidence="1">The sequence shown here is derived from an EMBL/GenBank/DDBJ whole genome shotgun (WGS) entry which is preliminary data.</text>
</comment>
<dbReference type="Proteomes" id="UP001173801">
    <property type="component" value="Unassembled WGS sequence"/>
</dbReference>
<accession>A0ABT7HS58</accession>
<proteinExistence type="predicted"/>
<dbReference type="InterPro" id="IPR038444">
    <property type="entry name" value="DUF465_sf"/>
</dbReference>
<protein>
    <submittedName>
        <fullName evidence="1">DUF465 domain-containing protein</fullName>
    </submittedName>
</protein>
<reference evidence="1" key="2">
    <citation type="journal article" date="2023" name="Microorganisms">
        <title>Isolation and Genomic Characteristics of Cat-Borne Campylobacter felis sp. nov. and Sheep-Borne Campylobacter ovis sp. nov.</title>
        <authorList>
            <person name="Wang H."/>
            <person name="Li Y."/>
            <person name="Gu Y."/>
            <person name="Zhou G."/>
            <person name="Chen X."/>
            <person name="Zhang X."/>
            <person name="Shao Z."/>
            <person name="Zhang J."/>
            <person name="Zhang M."/>
        </authorList>
    </citation>
    <scope>NUCLEOTIDE SEQUENCE</scope>
    <source>
        <strain evidence="1">PS10</strain>
    </source>
</reference>
<keyword evidence="2" id="KW-1185">Reference proteome</keyword>
<name>A0ABT7HS58_9BACT</name>
<dbReference type="InterPro" id="IPR007420">
    <property type="entry name" value="DUF465"/>
</dbReference>
<organism evidence="1 2">
    <name type="scientific">Campylobacter gastrosuis</name>
    <dbReference type="NCBI Taxonomy" id="2974576"/>
    <lineage>
        <taxon>Bacteria</taxon>
        <taxon>Pseudomonadati</taxon>
        <taxon>Campylobacterota</taxon>
        <taxon>Epsilonproteobacteria</taxon>
        <taxon>Campylobacterales</taxon>
        <taxon>Campylobacteraceae</taxon>
        <taxon>Campylobacter</taxon>
    </lineage>
</organism>
<evidence type="ECO:0000313" key="2">
    <source>
        <dbReference type="Proteomes" id="UP001173801"/>
    </source>
</evidence>
<evidence type="ECO:0000313" key="1">
    <source>
        <dbReference type="EMBL" id="MDL0089683.1"/>
    </source>
</evidence>
<dbReference type="EMBL" id="JANURM010000018">
    <property type="protein sequence ID" value="MDL0089683.1"/>
    <property type="molecule type" value="Genomic_DNA"/>
</dbReference>
<sequence>MLHEYTDLIKELRAKNPHFDALCQKHDNLNDEIDDRDDLNSPELDTLKKEKLRLKDLIYAEILKYKNEK</sequence>
<reference evidence="1" key="1">
    <citation type="submission" date="2022-08" db="EMBL/GenBank/DDBJ databases">
        <authorList>
            <person name="Wang H."/>
        </authorList>
    </citation>
    <scope>NUCLEOTIDE SEQUENCE</scope>
    <source>
        <strain evidence="1">PS10</strain>
    </source>
</reference>
<dbReference type="Pfam" id="PF04325">
    <property type="entry name" value="DUF465"/>
    <property type="match status" value="1"/>
</dbReference>
<dbReference type="Gene3D" id="6.10.280.50">
    <property type="match status" value="1"/>
</dbReference>
<gene>
    <name evidence="1" type="ORF">NYG85_09960</name>
</gene>
<dbReference type="RefSeq" id="WP_284938398.1">
    <property type="nucleotide sequence ID" value="NZ_JANURM010000018.1"/>
</dbReference>